<reference evidence="2" key="1">
    <citation type="submission" date="2016-09" db="EMBL/GenBank/DDBJ databases">
        <authorList>
            <person name="Hebert L."/>
            <person name="Moumen B."/>
        </authorList>
    </citation>
    <scope>NUCLEOTIDE SEQUENCE [LARGE SCALE GENOMIC DNA]</scope>
    <source>
        <strain evidence="2">OVI</strain>
    </source>
</reference>
<organism evidence="2 3">
    <name type="scientific">Trypanosoma equiperdum</name>
    <dbReference type="NCBI Taxonomy" id="5694"/>
    <lineage>
        <taxon>Eukaryota</taxon>
        <taxon>Discoba</taxon>
        <taxon>Euglenozoa</taxon>
        <taxon>Kinetoplastea</taxon>
        <taxon>Metakinetoplastina</taxon>
        <taxon>Trypanosomatida</taxon>
        <taxon>Trypanosomatidae</taxon>
        <taxon>Trypanosoma</taxon>
    </lineage>
</organism>
<dbReference type="GeneID" id="92383088"/>
<keyword evidence="3" id="KW-1185">Reference proteome</keyword>
<evidence type="ECO:0000313" key="2">
    <source>
        <dbReference type="EMBL" id="SCU66136.1"/>
    </source>
</evidence>
<evidence type="ECO:0000256" key="1">
    <source>
        <dbReference type="SAM" id="MobiDB-lite"/>
    </source>
</evidence>
<dbReference type="VEuPathDB" id="TriTrypDB:TEOVI_000915400"/>
<dbReference type="EMBL" id="CZPT02000501">
    <property type="protein sequence ID" value="SCU66136.1"/>
    <property type="molecule type" value="Genomic_DNA"/>
</dbReference>
<protein>
    <recommendedName>
        <fullName evidence="4">Thioredoxin</fullName>
    </recommendedName>
</protein>
<feature type="compositionally biased region" description="Basic residues" evidence="1">
    <location>
        <begin position="340"/>
        <end position="350"/>
    </location>
</feature>
<sequence length="350" mass="38393">MEGHGIDVKSAWVEFTAELCDELNDARCLGVAAATPEEASGICALVDEACASLVSAKDETEFLFPLNSLMHTTRVCFTNENNIKKLEECTAVYGRVPMVMLLEMKENRSFVLDFTPGTSVADVEEFLSGVARGTVAKALQGAAPPSDDHFQPVEGITLRHGLCAVTSTIERLKHQQPGGALCIFWSHRCSMCPHMMLLLDASVGALRRELQRHGTEQTFTYMCCDVDENDLPEEVFPRAQEGEEVTVPQIVAFNSAGERFVYDGRRTAPSIMSFAWEHCVPKEVRDATDIKRSVMKAVESVCIEELLNSDVSARVSGDVATAEVGNGLSHGGEMEEKLKDRKRPRCVGSE</sequence>
<feature type="region of interest" description="Disordered" evidence="1">
    <location>
        <begin position="323"/>
        <end position="350"/>
    </location>
</feature>
<evidence type="ECO:0008006" key="4">
    <source>
        <dbReference type="Google" id="ProtNLM"/>
    </source>
</evidence>
<dbReference type="AlphaFoldDB" id="A0A1G4I2Z2"/>
<accession>A0A1G4I2Z2</accession>
<dbReference type="Proteomes" id="UP000195570">
    <property type="component" value="Unassembled WGS sequence"/>
</dbReference>
<dbReference type="RefSeq" id="XP_067077622.1">
    <property type="nucleotide sequence ID" value="XM_067221521.1"/>
</dbReference>
<gene>
    <name evidence="2" type="ORF">TEOVI_000915400</name>
</gene>
<comment type="caution">
    <text evidence="2">The sequence shown here is derived from an EMBL/GenBank/DDBJ whole genome shotgun (WGS) entry which is preliminary data.</text>
</comment>
<proteinExistence type="predicted"/>
<evidence type="ECO:0000313" key="3">
    <source>
        <dbReference type="Proteomes" id="UP000195570"/>
    </source>
</evidence>
<name>A0A1G4I2Z2_TRYEQ</name>